<feature type="compositionally biased region" description="Basic and acidic residues" evidence="1">
    <location>
        <begin position="37"/>
        <end position="82"/>
    </location>
</feature>
<dbReference type="EMBL" id="ATLV01017206">
    <property type="status" value="NOT_ANNOTATED_CDS"/>
    <property type="molecule type" value="Genomic_DNA"/>
</dbReference>
<dbReference type="VEuPathDB" id="VectorBase:ASIC009624"/>
<gene>
    <name evidence="2" type="ORF">ZHAS_00009624</name>
</gene>
<sequence length="108" mass="12333">MPTQAESRFGSIAEMQKRIRVSTGSHVAPPVPALYGKRLEKSTDATGHSESRKKGNQRKEEEEKCGMGNRWERDSARTESRKESKHRLRWTPGERRPGKRASKSLNSR</sequence>
<name>A0A084VVP8_ANOSI</name>
<reference evidence="2 4" key="1">
    <citation type="journal article" date="2014" name="BMC Genomics">
        <title>Genome sequence of Anopheles sinensis provides insight into genetics basis of mosquito competence for malaria parasites.</title>
        <authorList>
            <person name="Zhou D."/>
            <person name="Zhang D."/>
            <person name="Ding G."/>
            <person name="Shi L."/>
            <person name="Hou Q."/>
            <person name="Ye Y."/>
            <person name="Xu Y."/>
            <person name="Zhou H."/>
            <person name="Xiong C."/>
            <person name="Li S."/>
            <person name="Yu J."/>
            <person name="Hong S."/>
            <person name="Yu X."/>
            <person name="Zou P."/>
            <person name="Chen C."/>
            <person name="Chang X."/>
            <person name="Wang W."/>
            <person name="Lv Y."/>
            <person name="Sun Y."/>
            <person name="Ma L."/>
            <person name="Shen B."/>
            <person name="Zhu C."/>
        </authorList>
    </citation>
    <scope>NUCLEOTIDE SEQUENCE [LARGE SCALE GENOMIC DNA]</scope>
</reference>
<dbReference type="EMBL" id="KE525157">
    <property type="protein sequence ID" value="KFB42042.1"/>
    <property type="molecule type" value="Genomic_DNA"/>
</dbReference>
<evidence type="ECO:0000313" key="2">
    <source>
        <dbReference type="EMBL" id="KFB42042.1"/>
    </source>
</evidence>
<protein>
    <submittedName>
        <fullName evidence="2 3">Uncharacterized protein</fullName>
    </submittedName>
</protein>
<keyword evidence="4" id="KW-1185">Reference proteome</keyword>
<dbReference type="AlphaFoldDB" id="A0A084VVP8"/>
<evidence type="ECO:0000313" key="3">
    <source>
        <dbReference type="EnsemblMetazoa" id="ASIC009624-PA"/>
    </source>
</evidence>
<reference evidence="3" key="2">
    <citation type="submission" date="2020-05" db="UniProtKB">
        <authorList>
            <consortium name="EnsemblMetazoa"/>
        </authorList>
    </citation>
    <scope>IDENTIFICATION</scope>
</reference>
<dbReference type="EnsemblMetazoa" id="ASIC009624-RA">
    <property type="protein sequence ID" value="ASIC009624-PA"/>
    <property type="gene ID" value="ASIC009624"/>
</dbReference>
<accession>A0A084VVP8</accession>
<evidence type="ECO:0000256" key="1">
    <source>
        <dbReference type="SAM" id="MobiDB-lite"/>
    </source>
</evidence>
<evidence type="ECO:0000313" key="4">
    <source>
        <dbReference type="Proteomes" id="UP000030765"/>
    </source>
</evidence>
<proteinExistence type="predicted"/>
<feature type="region of interest" description="Disordered" evidence="1">
    <location>
        <begin position="20"/>
        <end position="108"/>
    </location>
</feature>
<dbReference type="Proteomes" id="UP000030765">
    <property type="component" value="Unassembled WGS sequence"/>
</dbReference>
<organism evidence="2">
    <name type="scientific">Anopheles sinensis</name>
    <name type="common">Mosquito</name>
    <dbReference type="NCBI Taxonomy" id="74873"/>
    <lineage>
        <taxon>Eukaryota</taxon>
        <taxon>Metazoa</taxon>
        <taxon>Ecdysozoa</taxon>
        <taxon>Arthropoda</taxon>
        <taxon>Hexapoda</taxon>
        <taxon>Insecta</taxon>
        <taxon>Pterygota</taxon>
        <taxon>Neoptera</taxon>
        <taxon>Endopterygota</taxon>
        <taxon>Diptera</taxon>
        <taxon>Nematocera</taxon>
        <taxon>Culicoidea</taxon>
        <taxon>Culicidae</taxon>
        <taxon>Anophelinae</taxon>
        <taxon>Anopheles</taxon>
    </lineage>
</organism>